<dbReference type="SUPFAM" id="SSF52172">
    <property type="entry name" value="CheY-like"/>
    <property type="match status" value="1"/>
</dbReference>
<dbReference type="STRING" id="348802.A0A0D2EBT8"/>
<evidence type="ECO:0000313" key="4">
    <source>
        <dbReference type="EMBL" id="KIW52155.1"/>
    </source>
</evidence>
<dbReference type="EMBL" id="KN847321">
    <property type="protein sequence ID" value="KIW52155.1"/>
    <property type="molecule type" value="Genomic_DNA"/>
</dbReference>
<accession>A0A0D2EBT8</accession>
<dbReference type="Gene3D" id="3.40.50.2300">
    <property type="match status" value="1"/>
</dbReference>
<dbReference type="PANTHER" id="PTHR35391:SF7">
    <property type="entry name" value="C2H2-TYPE DOMAIN-CONTAINING PROTEIN"/>
    <property type="match status" value="1"/>
</dbReference>
<dbReference type="OrthoDB" id="4832057at2759"/>
<feature type="compositionally biased region" description="Pro residues" evidence="2">
    <location>
        <begin position="12"/>
        <end position="21"/>
    </location>
</feature>
<dbReference type="HOGENOM" id="CLU_590569_0_0_1"/>
<dbReference type="InterPro" id="IPR013087">
    <property type="entry name" value="Znf_C2H2_type"/>
</dbReference>
<keyword evidence="5" id="KW-1185">Reference proteome</keyword>
<organism evidence="4 5">
    <name type="scientific">Exophiala xenobiotica</name>
    <dbReference type="NCBI Taxonomy" id="348802"/>
    <lineage>
        <taxon>Eukaryota</taxon>
        <taxon>Fungi</taxon>
        <taxon>Dikarya</taxon>
        <taxon>Ascomycota</taxon>
        <taxon>Pezizomycotina</taxon>
        <taxon>Eurotiomycetes</taxon>
        <taxon>Chaetothyriomycetidae</taxon>
        <taxon>Chaetothyriales</taxon>
        <taxon>Herpotrichiellaceae</taxon>
        <taxon>Exophiala</taxon>
    </lineage>
</organism>
<reference evidence="4 5" key="1">
    <citation type="submission" date="2015-01" db="EMBL/GenBank/DDBJ databases">
        <title>The Genome Sequence of Exophiala xenobiotica CBS118157.</title>
        <authorList>
            <consortium name="The Broad Institute Genomics Platform"/>
            <person name="Cuomo C."/>
            <person name="de Hoog S."/>
            <person name="Gorbushina A."/>
            <person name="Stielow B."/>
            <person name="Teixiera M."/>
            <person name="Abouelleil A."/>
            <person name="Chapman S.B."/>
            <person name="Priest M."/>
            <person name="Young S.K."/>
            <person name="Wortman J."/>
            <person name="Nusbaum C."/>
            <person name="Birren B."/>
        </authorList>
    </citation>
    <scope>NUCLEOTIDE SEQUENCE [LARGE SCALE GENOMIC DNA]</scope>
    <source>
        <strain evidence="4 5">CBS 118157</strain>
    </source>
</reference>
<sequence>MDRGRSPRLINLPPPPSPPPEEIYYSSARLSRSRASSVASFLSSVNSSLRGDDHFDPEYQRSRPRRPTVDSEISYHIEEPEPTFPPLPESKVSSFGYLCDICGCKIVITRKRDWQRHVLEDLEPYVCLELVCTSSDTLFASEQALRQHYEEKHPNSKIMTVEHADCHFCDDSLPSDLARRFTHIARHLEDVAFAVLPQVTESWAFYSHRSQSSKNLPTAPWVLSPPGASSRGDFYRCPWNLRGTYNRCVGSFTELQDLAQHEDLFHDAWNQKFHCHLCNERRIFAADIDLIRHMHIVHSDAVLSSKSISDVCVFRPLNVLVCVADVLNRVRMEHFLDDLRCHTKAVASGTDVLRLAVGQIRFDIIFVDFKLLSMEASDFVRTLRSTSGVNSTTPLVSVNSPVDTDAALQHFDAALERHVDRQSLADIFRWHCSWKSPPEYPTPWESYTFYDNEPLRRRRNSWS</sequence>
<evidence type="ECO:0000256" key="2">
    <source>
        <dbReference type="SAM" id="MobiDB-lite"/>
    </source>
</evidence>
<feature type="region of interest" description="Disordered" evidence="2">
    <location>
        <begin position="1"/>
        <end position="24"/>
    </location>
</feature>
<dbReference type="Proteomes" id="UP000054342">
    <property type="component" value="Unassembled WGS sequence"/>
</dbReference>
<dbReference type="GO" id="GO:0000160">
    <property type="term" value="P:phosphorelay signal transduction system"/>
    <property type="evidence" value="ECO:0007669"/>
    <property type="project" value="InterPro"/>
</dbReference>
<feature type="domain" description="Response regulatory" evidence="3">
    <location>
        <begin position="318"/>
        <end position="432"/>
    </location>
</feature>
<evidence type="ECO:0000256" key="1">
    <source>
        <dbReference type="PROSITE-ProRule" id="PRU00169"/>
    </source>
</evidence>
<dbReference type="RefSeq" id="XP_013312739.1">
    <property type="nucleotide sequence ID" value="XM_013457285.1"/>
</dbReference>
<dbReference type="GeneID" id="25329726"/>
<feature type="modified residue" description="4-aspartylphosphate" evidence="1">
    <location>
        <position position="368"/>
    </location>
</feature>
<protein>
    <recommendedName>
        <fullName evidence="3">Response regulatory domain-containing protein</fullName>
    </recommendedName>
</protein>
<dbReference type="InterPro" id="IPR001789">
    <property type="entry name" value="Sig_transdc_resp-reg_receiver"/>
</dbReference>
<dbReference type="CDD" id="cd00156">
    <property type="entry name" value="REC"/>
    <property type="match status" value="1"/>
</dbReference>
<dbReference type="AlphaFoldDB" id="A0A0D2EBT8"/>
<dbReference type="PROSITE" id="PS50110">
    <property type="entry name" value="RESPONSE_REGULATORY"/>
    <property type="match status" value="1"/>
</dbReference>
<name>A0A0D2EBT8_9EURO</name>
<dbReference type="PANTHER" id="PTHR35391">
    <property type="entry name" value="C2H2-TYPE DOMAIN-CONTAINING PROTEIN-RELATED"/>
    <property type="match status" value="1"/>
</dbReference>
<proteinExistence type="predicted"/>
<dbReference type="SMART" id="SM00355">
    <property type="entry name" value="ZnF_C2H2"/>
    <property type="match status" value="3"/>
</dbReference>
<evidence type="ECO:0000259" key="3">
    <source>
        <dbReference type="PROSITE" id="PS50110"/>
    </source>
</evidence>
<keyword evidence="1" id="KW-0597">Phosphoprotein</keyword>
<dbReference type="InterPro" id="IPR011006">
    <property type="entry name" value="CheY-like_superfamily"/>
</dbReference>
<gene>
    <name evidence="4" type="ORF">PV05_07818</name>
</gene>
<evidence type="ECO:0000313" key="5">
    <source>
        <dbReference type="Proteomes" id="UP000054342"/>
    </source>
</evidence>